<keyword evidence="3" id="KW-1185">Reference proteome</keyword>
<dbReference type="SUPFAM" id="SSF102588">
    <property type="entry name" value="LmbE-like"/>
    <property type="match status" value="1"/>
</dbReference>
<dbReference type="EMBL" id="NPDZ01000007">
    <property type="protein sequence ID" value="PJZ72933.1"/>
    <property type="molecule type" value="Genomic_DNA"/>
</dbReference>
<gene>
    <name evidence="1" type="ORF">CH360_06740</name>
    <name evidence="2" type="ORF">CH373_12230</name>
</gene>
<dbReference type="Proteomes" id="UP000231962">
    <property type="component" value="Unassembled WGS sequence"/>
</dbReference>
<dbReference type="EMBL" id="NPDY01000004">
    <property type="protein sequence ID" value="PJZ70384.1"/>
    <property type="molecule type" value="Genomic_DNA"/>
</dbReference>
<dbReference type="Proteomes" id="UP000231990">
    <property type="component" value="Unassembled WGS sequence"/>
</dbReference>
<evidence type="ECO:0000313" key="2">
    <source>
        <dbReference type="EMBL" id="PJZ72933.1"/>
    </source>
</evidence>
<dbReference type="InterPro" id="IPR003737">
    <property type="entry name" value="GlcNAc_PI_deacetylase-related"/>
</dbReference>
<dbReference type="AlphaFoldDB" id="A0A2M9ZLX0"/>
<sequence length="221" mass="25383">MRRSLVIAPHPDDELLGAGGTLLRRKEEGVEIGWLIVTGISEELGWNSERVQARSEEIKLVEKELGFDRVFNLRYPTTRLDQISMSELIGEFSKVFKEFEPNEIFLPHRGDVHSDHRVVFEVGSACAKWFRYPSIQRVLAYETLSETEFGLNHESRFLPNYFINIESYLEKKIELLSVYKSEMGQFPFPRSIENVRALATFRGGSAGFAAAEAFELLMERS</sequence>
<evidence type="ECO:0000313" key="4">
    <source>
        <dbReference type="Proteomes" id="UP000231990"/>
    </source>
</evidence>
<organism evidence="2 4">
    <name type="scientific">Leptospira perolatii</name>
    <dbReference type="NCBI Taxonomy" id="2023191"/>
    <lineage>
        <taxon>Bacteria</taxon>
        <taxon>Pseudomonadati</taxon>
        <taxon>Spirochaetota</taxon>
        <taxon>Spirochaetia</taxon>
        <taxon>Leptospirales</taxon>
        <taxon>Leptospiraceae</taxon>
        <taxon>Leptospira</taxon>
    </lineage>
</organism>
<evidence type="ECO:0000313" key="3">
    <source>
        <dbReference type="Proteomes" id="UP000231962"/>
    </source>
</evidence>
<comment type="caution">
    <text evidence="2">The sequence shown here is derived from an EMBL/GenBank/DDBJ whole genome shotgun (WGS) entry which is preliminary data.</text>
</comment>
<reference evidence="3 4" key="1">
    <citation type="submission" date="2017-07" db="EMBL/GenBank/DDBJ databases">
        <title>Leptospira spp. isolated from tropical soils.</title>
        <authorList>
            <person name="Thibeaux R."/>
            <person name="Iraola G."/>
            <person name="Ferres I."/>
            <person name="Bierque E."/>
            <person name="Girault D."/>
            <person name="Soupe-Gilbert M.-E."/>
            <person name="Picardeau M."/>
            <person name="Goarant C."/>
        </authorList>
    </citation>
    <scope>NUCLEOTIDE SEQUENCE [LARGE SCALE GENOMIC DNA]</scope>
    <source>
        <strain evidence="2 4">FH1-B-B1</strain>
        <strain evidence="1 3">FH1-B-C1</strain>
    </source>
</reference>
<dbReference type="Pfam" id="PF02585">
    <property type="entry name" value="PIG-L"/>
    <property type="match status" value="1"/>
</dbReference>
<protein>
    <submittedName>
        <fullName evidence="2">GlcNAc-PI de-N-acetylase</fullName>
    </submittedName>
</protein>
<dbReference type="InterPro" id="IPR024078">
    <property type="entry name" value="LmbE-like_dom_sf"/>
</dbReference>
<accession>A0A2M9ZLX0</accession>
<dbReference type="Gene3D" id="3.40.50.10320">
    <property type="entry name" value="LmbE-like"/>
    <property type="match status" value="1"/>
</dbReference>
<dbReference type="OrthoDB" id="9815144at2"/>
<evidence type="ECO:0000313" key="1">
    <source>
        <dbReference type="EMBL" id="PJZ70384.1"/>
    </source>
</evidence>
<name>A0A2M9ZLX0_9LEPT</name>
<proteinExistence type="predicted"/>